<dbReference type="GO" id="GO:0046917">
    <property type="term" value="F:triphosphoribosyl-dephospho-CoA synthase activity"/>
    <property type="evidence" value="ECO:0007669"/>
    <property type="project" value="InterPro"/>
</dbReference>
<accession>A0A7C2JYJ6</accession>
<dbReference type="Gene3D" id="1.10.4200.10">
    <property type="entry name" value="Triphosphoribosyl-dephospho-CoA protein"/>
    <property type="match status" value="1"/>
</dbReference>
<reference evidence="1" key="1">
    <citation type="journal article" date="2020" name="mSystems">
        <title>Genome- and Community-Level Interaction Insights into Carbon Utilization and Element Cycling Functions of Hydrothermarchaeota in Hydrothermal Sediment.</title>
        <authorList>
            <person name="Zhou Z."/>
            <person name="Liu Y."/>
            <person name="Xu W."/>
            <person name="Pan J."/>
            <person name="Luo Z.H."/>
            <person name="Li M."/>
        </authorList>
    </citation>
    <scope>NUCLEOTIDE SEQUENCE [LARGE SCALE GENOMIC DNA]</scope>
    <source>
        <strain evidence="1">SpSt-339</strain>
    </source>
</reference>
<proteinExistence type="predicted"/>
<dbReference type="EMBL" id="DSOK01000289">
    <property type="protein sequence ID" value="HEN15804.1"/>
    <property type="molecule type" value="Genomic_DNA"/>
</dbReference>
<name>A0A7C2JYJ6_9PLAN</name>
<comment type="caution">
    <text evidence="1">The sequence shown here is derived from an EMBL/GenBank/DDBJ whole genome shotgun (WGS) entry which is preliminary data.</text>
</comment>
<dbReference type="Pfam" id="PF01874">
    <property type="entry name" value="CitG"/>
    <property type="match status" value="1"/>
</dbReference>
<evidence type="ECO:0000313" key="1">
    <source>
        <dbReference type="EMBL" id="HEN15804.1"/>
    </source>
</evidence>
<dbReference type="GO" id="GO:0005524">
    <property type="term" value="F:ATP binding"/>
    <property type="evidence" value="ECO:0007669"/>
    <property type="project" value="InterPro"/>
</dbReference>
<organism evidence="1">
    <name type="scientific">Schlesneria paludicola</name>
    <dbReference type="NCBI Taxonomy" id="360056"/>
    <lineage>
        <taxon>Bacteria</taxon>
        <taxon>Pseudomonadati</taxon>
        <taxon>Planctomycetota</taxon>
        <taxon>Planctomycetia</taxon>
        <taxon>Planctomycetales</taxon>
        <taxon>Planctomycetaceae</taxon>
        <taxon>Schlesneria</taxon>
    </lineage>
</organism>
<dbReference type="PANTHER" id="PTHR42280">
    <property type="entry name" value="CITG FAMILY PROTEIN"/>
    <property type="match status" value="1"/>
</dbReference>
<sequence>MTLAEQIELACLMEATARKLGNVHPAARFDDLCYDDFARAAEASAPILARAEQLGIGRTVLEAVRATRAVCATNVNLGICLLIAPLAAVPQRLELHRHIRRILKATTVEDAEQVYEAIRLMQPGGLGTAPEQDVAQAPTLTLQQVMSLAAQRDLVAREHATEYRTLQRVAVPSLVKWWHEGIDGRPLPQADRGPPMTVWETAVVQTHLRLIAGLDTLIQRKCGTEVAQEAARRAEQVMLAGNLYTDASVAAYRDFDAWLRADGHRRNPGTTADLIAACLFWAIREGYIQPPTKADVLDHAGQIAAANA</sequence>
<dbReference type="InterPro" id="IPR002736">
    <property type="entry name" value="CitG"/>
</dbReference>
<dbReference type="PANTHER" id="PTHR42280:SF1">
    <property type="entry name" value="CITG FAMILY PROTEIN"/>
    <property type="match status" value="1"/>
</dbReference>
<protein>
    <submittedName>
        <fullName evidence="1">Triphosphoribosyl-dephospho-CoA synthetase</fullName>
    </submittedName>
</protein>
<gene>
    <name evidence="1" type="ORF">ENQ76_10100</name>
</gene>
<dbReference type="AlphaFoldDB" id="A0A7C2JYJ6"/>